<sequence length="269" mass="31398">MVLSRSSSYSSSAEEEANSSMHVLETISELRNKVEAQHAAKRDQAQQEIEALKQDVARRNEDIQRLNLNITDLKRGNESLKEQIEHRNNPTSSGLWEGKDMTERERDMERIRKAMAQQLTDFEVMKKAMMRDLQERCERVIELEMSLDEAREQYNNVLRNNNNKAQQQKMAFLERNLEQLTVVQKQLVDQNSALKKELALSDRKLLARNERIQNLEVILQEAQEKTGAQQRKFEAQISSFRERLEQARLFLGMIPLQAHPRVRGKAGFH</sequence>
<keyword evidence="4" id="KW-0547">Nucleotide-binding</keyword>
<evidence type="ECO:0000256" key="6">
    <source>
        <dbReference type="ARBA" id="ARBA00023054"/>
    </source>
</evidence>
<dbReference type="Proteomes" id="UP000749646">
    <property type="component" value="Unassembled WGS sequence"/>
</dbReference>
<evidence type="ECO:0000256" key="7">
    <source>
        <dbReference type="ARBA" id="ARBA00023175"/>
    </source>
</evidence>
<dbReference type="EMBL" id="JAAAHW010004585">
    <property type="protein sequence ID" value="KAF9973083.1"/>
    <property type="molecule type" value="Genomic_DNA"/>
</dbReference>
<keyword evidence="8" id="KW-0206">Cytoskeleton</keyword>
<gene>
    <name evidence="11" type="ORF">BGZ65_009449</name>
</gene>
<evidence type="ECO:0000256" key="9">
    <source>
        <dbReference type="SAM" id="Coils"/>
    </source>
</evidence>
<evidence type="ECO:0000313" key="11">
    <source>
        <dbReference type="EMBL" id="KAF9973083.1"/>
    </source>
</evidence>
<comment type="caution">
    <text evidence="11">The sequence shown here is derived from an EMBL/GenBank/DDBJ whole genome shotgun (WGS) entry which is preliminary data.</text>
</comment>
<dbReference type="OrthoDB" id="3176171at2759"/>
<evidence type="ECO:0000313" key="12">
    <source>
        <dbReference type="Proteomes" id="UP000749646"/>
    </source>
</evidence>
<accession>A0A9P6JG85</accession>
<evidence type="ECO:0000256" key="1">
    <source>
        <dbReference type="ARBA" id="ARBA00004245"/>
    </source>
</evidence>
<reference evidence="11" key="1">
    <citation type="journal article" date="2020" name="Fungal Divers.">
        <title>Resolving the Mortierellaceae phylogeny through synthesis of multi-gene phylogenetics and phylogenomics.</title>
        <authorList>
            <person name="Vandepol N."/>
            <person name="Liber J."/>
            <person name="Desiro A."/>
            <person name="Na H."/>
            <person name="Kennedy M."/>
            <person name="Barry K."/>
            <person name="Grigoriev I.V."/>
            <person name="Miller A.N."/>
            <person name="O'Donnell K."/>
            <person name="Stajich J.E."/>
            <person name="Bonito G."/>
        </authorList>
    </citation>
    <scope>NUCLEOTIDE SEQUENCE</scope>
    <source>
        <strain evidence="11">MES-2147</strain>
    </source>
</reference>
<keyword evidence="6 9" id="KW-0175">Coiled coil</keyword>
<comment type="subcellular location">
    <subcellularLocation>
        <location evidence="1">Cytoplasm</location>
        <location evidence="1">Cytoskeleton</location>
    </subcellularLocation>
</comment>
<evidence type="ECO:0000256" key="3">
    <source>
        <dbReference type="ARBA" id="ARBA00022701"/>
    </source>
</evidence>
<keyword evidence="7" id="KW-0505">Motor protein</keyword>
<evidence type="ECO:0000256" key="2">
    <source>
        <dbReference type="ARBA" id="ARBA00022490"/>
    </source>
</evidence>
<keyword evidence="12" id="KW-1185">Reference proteome</keyword>
<keyword evidence="5" id="KW-0067">ATP-binding</keyword>
<evidence type="ECO:0000256" key="5">
    <source>
        <dbReference type="ARBA" id="ARBA00022840"/>
    </source>
</evidence>
<evidence type="ECO:0000256" key="8">
    <source>
        <dbReference type="ARBA" id="ARBA00023212"/>
    </source>
</evidence>
<keyword evidence="3" id="KW-0493">Microtubule</keyword>
<protein>
    <submittedName>
        <fullName evidence="11">Uncharacterized protein</fullName>
    </submittedName>
</protein>
<organism evidence="11 12">
    <name type="scientific">Modicella reniformis</name>
    <dbReference type="NCBI Taxonomy" id="1440133"/>
    <lineage>
        <taxon>Eukaryota</taxon>
        <taxon>Fungi</taxon>
        <taxon>Fungi incertae sedis</taxon>
        <taxon>Mucoromycota</taxon>
        <taxon>Mortierellomycotina</taxon>
        <taxon>Mortierellomycetes</taxon>
        <taxon>Mortierellales</taxon>
        <taxon>Mortierellaceae</taxon>
        <taxon>Modicella</taxon>
    </lineage>
</organism>
<dbReference type="CDD" id="cd23649">
    <property type="entry name" value="Khc_CBD_cc"/>
    <property type="match status" value="1"/>
</dbReference>
<feature type="region of interest" description="Disordered" evidence="10">
    <location>
        <begin position="82"/>
        <end position="101"/>
    </location>
</feature>
<feature type="coiled-coil region" evidence="9">
    <location>
        <begin position="133"/>
        <end position="232"/>
    </location>
</feature>
<name>A0A9P6JG85_9FUNG</name>
<feature type="compositionally biased region" description="Low complexity" evidence="10">
    <location>
        <begin position="1"/>
        <end position="12"/>
    </location>
</feature>
<dbReference type="AlphaFoldDB" id="A0A9P6JG85"/>
<evidence type="ECO:0000256" key="10">
    <source>
        <dbReference type="SAM" id="MobiDB-lite"/>
    </source>
</evidence>
<feature type="region of interest" description="Disordered" evidence="10">
    <location>
        <begin position="1"/>
        <end position="23"/>
    </location>
</feature>
<dbReference type="InterPro" id="IPR059182">
    <property type="entry name" value="Khc_C"/>
</dbReference>
<keyword evidence="2" id="KW-0963">Cytoplasm</keyword>
<evidence type="ECO:0000256" key="4">
    <source>
        <dbReference type="ARBA" id="ARBA00022741"/>
    </source>
</evidence>
<proteinExistence type="predicted"/>